<dbReference type="PANTHER" id="PTHR44591:SF21">
    <property type="entry name" value="TWO-COMPONENT RESPONSE REGULATOR"/>
    <property type="match status" value="1"/>
</dbReference>
<evidence type="ECO:0000256" key="2">
    <source>
        <dbReference type="PROSITE-ProRule" id="PRU00169"/>
    </source>
</evidence>
<dbReference type="SUPFAM" id="SSF52172">
    <property type="entry name" value="CheY-like"/>
    <property type="match status" value="1"/>
</dbReference>
<dbReference type="InterPro" id="IPR011006">
    <property type="entry name" value="CheY-like_superfamily"/>
</dbReference>
<dbReference type="GO" id="GO:0000160">
    <property type="term" value="P:phosphorelay signal transduction system"/>
    <property type="evidence" value="ECO:0007669"/>
    <property type="project" value="InterPro"/>
</dbReference>
<name>A0A840I3B0_9PROT</name>
<evidence type="ECO:0000313" key="5">
    <source>
        <dbReference type="Proteomes" id="UP000563524"/>
    </source>
</evidence>
<dbReference type="SMART" id="SM00448">
    <property type="entry name" value="REC"/>
    <property type="match status" value="1"/>
</dbReference>
<comment type="caution">
    <text evidence="4">The sequence shown here is derived from an EMBL/GenBank/DDBJ whole genome shotgun (WGS) entry which is preliminary data.</text>
</comment>
<keyword evidence="1 2" id="KW-0597">Phosphoprotein</keyword>
<dbReference type="InterPro" id="IPR050595">
    <property type="entry name" value="Bact_response_regulator"/>
</dbReference>
<keyword evidence="4" id="KW-0238">DNA-binding</keyword>
<feature type="domain" description="Response regulatory" evidence="3">
    <location>
        <begin position="5"/>
        <end position="114"/>
    </location>
</feature>
<gene>
    <name evidence="4" type="ORF">GGQ59_001208</name>
</gene>
<evidence type="ECO:0000256" key="1">
    <source>
        <dbReference type="ARBA" id="ARBA00022553"/>
    </source>
</evidence>
<dbReference type="EMBL" id="JACHOB010000002">
    <property type="protein sequence ID" value="MBB4658694.1"/>
    <property type="molecule type" value="Genomic_DNA"/>
</dbReference>
<accession>A0A840I3B0</accession>
<dbReference type="PANTHER" id="PTHR44591">
    <property type="entry name" value="STRESS RESPONSE REGULATOR PROTEIN 1"/>
    <property type="match status" value="1"/>
</dbReference>
<dbReference type="RefSeq" id="WP_183816880.1">
    <property type="nucleotide sequence ID" value="NZ_JACHOB010000002.1"/>
</dbReference>
<reference evidence="4 5" key="1">
    <citation type="submission" date="2020-08" db="EMBL/GenBank/DDBJ databases">
        <title>Genomic Encyclopedia of Type Strains, Phase IV (KMG-IV): sequencing the most valuable type-strain genomes for metagenomic binning, comparative biology and taxonomic classification.</title>
        <authorList>
            <person name="Goeker M."/>
        </authorList>
    </citation>
    <scope>NUCLEOTIDE SEQUENCE [LARGE SCALE GENOMIC DNA]</scope>
    <source>
        <strain evidence="4 5">DSM 102850</strain>
    </source>
</reference>
<protein>
    <submittedName>
        <fullName evidence="4">DNA-binding response OmpR family regulator</fullName>
    </submittedName>
</protein>
<dbReference type="GO" id="GO:0003677">
    <property type="term" value="F:DNA binding"/>
    <property type="evidence" value="ECO:0007669"/>
    <property type="project" value="UniProtKB-KW"/>
</dbReference>
<proteinExistence type="predicted"/>
<dbReference type="Gene3D" id="3.40.50.2300">
    <property type="match status" value="1"/>
</dbReference>
<dbReference type="Pfam" id="PF00072">
    <property type="entry name" value="Response_reg"/>
    <property type="match status" value="1"/>
</dbReference>
<feature type="modified residue" description="4-aspartylphosphate" evidence="2">
    <location>
        <position position="55"/>
    </location>
</feature>
<sequence>MTTTLILLAEDNVMIGMMMQLDLQDAGYEVAGPAVTNAAALKLLAGSRPALALVDIDLKDGDSGLDLARTLKDEFDVPTLFVTGQTQEASGEALGVLTKPFQSETLLSSVEAALDYIRTGTQPAPQPGLIWF</sequence>
<dbReference type="Proteomes" id="UP000563524">
    <property type="component" value="Unassembled WGS sequence"/>
</dbReference>
<dbReference type="AlphaFoldDB" id="A0A840I3B0"/>
<evidence type="ECO:0000259" key="3">
    <source>
        <dbReference type="PROSITE" id="PS50110"/>
    </source>
</evidence>
<keyword evidence="5" id="KW-1185">Reference proteome</keyword>
<organism evidence="4 5">
    <name type="scientific">Parvularcula dongshanensis</name>
    <dbReference type="NCBI Taxonomy" id="1173995"/>
    <lineage>
        <taxon>Bacteria</taxon>
        <taxon>Pseudomonadati</taxon>
        <taxon>Pseudomonadota</taxon>
        <taxon>Alphaproteobacteria</taxon>
        <taxon>Parvularculales</taxon>
        <taxon>Parvularculaceae</taxon>
        <taxon>Parvularcula</taxon>
    </lineage>
</organism>
<evidence type="ECO:0000313" key="4">
    <source>
        <dbReference type="EMBL" id="MBB4658694.1"/>
    </source>
</evidence>
<dbReference type="InterPro" id="IPR001789">
    <property type="entry name" value="Sig_transdc_resp-reg_receiver"/>
</dbReference>
<dbReference type="PROSITE" id="PS50110">
    <property type="entry name" value="RESPONSE_REGULATORY"/>
    <property type="match status" value="1"/>
</dbReference>